<dbReference type="InterPro" id="IPR011990">
    <property type="entry name" value="TPR-like_helical_dom_sf"/>
</dbReference>
<dbReference type="Proteomes" id="UP001336835">
    <property type="component" value="Unassembled WGS sequence"/>
</dbReference>
<evidence type="ECO:0000313" key="10">
    <source>
        <dbReference type="Proteomes" id="UP001336835"/>
    </source>
</evidence>
<dbReference type="Gene3D" id="1.25.40.900">
    <property type="match status" value="1"/>
</dbReference>
<organism evidence="9 10">
    <name type="scientific">Pedobacter albus</name>
    <dbReference type="NCBI Taxonomy" id="3113905"/>
    <lineage>
        <taxon>Bacteria</taxon>
        <taxon>Pseudomonadati</taxon>
        <taxon>Bacteroidota</taxon>
        <taxon>Sphingobacteriia</taxon>
        <taxon>Sphingobacteriales</taxon>
        <taxon>Sphingobacteriaceae</taxon>
        <taxon>Pedobacter</taxon>
    </lineage>
</organism>
<evidence type="ECO:0000259" key="7">
    <source>
        <dbReference type="Pfam" id="PF07980"/>
    </source>
</evidence>
<dbReference type="Pfam" id="PF14322">
    <property type="entry name" value="SusD-like_3"/>
    <property type="match status" value="1"/>
</dbReference>
<feature type="domain" description="RagB/SusD" evidence="7">
    <location>
        <begin position="346"/>
        <end position="483"/>
    </location>
</feature>
<sequence>MKRNTYILTLLAIACIAFASCKKFLEKEPIGKTGKITLFETVEGANKAMSGVYNLMLSYYKTSFGLYADIASDNVIRGNKANVLLPQFNFQSAASDDALAVGDIWLNGYGAINNINNIINAIPELKSKFPSQTKTLDSIYGQSLALRALCHLNLSLVYAQPYNYTTDASHLGIPVVLKTPNPGEAVARKTMKETYAQIITDLSNALPLLQQYANHTTQAAMSYQAALALLSRVYLYKGDWEQCINYANLAINDVNYKLASNSEYLSVFNTYPADNATTKLESIFLLSNKGLTSNGSSIYTVYSDAAGAQYSTAAKLTNFFDSDDIRLTKMFTIPLSGDNAGKSLTKKYGDGTVTSITPQVIQVIRLSEVYLNRAEAKWNLQRYTEAAEDLRIISQRAHPSRTITIAYSSNDDLYKQIANERSRELCFENHRFFDLARRKENLQRSADCNANTCGFIYPNSRYVLPIPAKEIDANKSIIQNPAYTN</sequence>
<comment type="caution">
    <text evidence="9">The sequence shown here is derived from an EMBL/GenBank/DDBJ whole genome shotgun (WGS) entry which is preliminary data.</text>
</comment>
<dbReference type="RefSeq" id="WP_330108031.1">
    <property type="nucleotide sequence ID" value="NZ_JAZDQT010000002.1"/>
</dbReference>
<evidence type="ECO:0000313" key="9">
    <source>
        <dbReference type="EMBL" id="MEE1945694.1"/>
    </source>
</evidence>
<evidence type="ECO:0000256" key="6">
    <source>
        <dbReference type="SAM" id="SignalP"/>
    </source>
</evidence>
<dbReference type="Pfam" id="PF07980">
    <property type="entry name" value="SusD_RagB"/>
    <property type="match status" value="1"/>
</dbReference>
<evidence type="ECO:0000256" key="2">
    <source>
        <dbReference type="ARBA" id="ARBA00006275"/>
    </source>
</evidence>
<evidence type="ECO:0000256" key="4">
    <source>
        <dbReference type="ARBA" id="ARBA00023136"/>
    </source>
</evidence>
<dbReference type="Gene3D" id="2.20.20.130">
    <property type="match status" value="1"/>
</dbReference>
<gene>
    <name evidence="9" type="ORF">VRU48_11300</name>
</gene>
<evidence type="ECO:0000259" key="8">
    <source>
        <dbReference type="Pfam" id="PF14322"/>
    </source>
</evidence>
<comment type="similarity">
    <text evidence="2">Belongs to the SusD family.</text>
</comment>
<accession>A0ABU7I8H9</accession>
<evidence type="ECO:0000256" key="5">
    <source>
        <dbReference type="ARBA" id="ARBA00023237"/>
    </source>
</evidence>
<feature type="domain" description="SusD-like N-terminal" evidence="8">
    <location>
        <begin position="24"/>
        <end position="235"/>
    </location>
</feature>
<keyword evidence="4" id="KW-0472">Membrane</keyword>
<keyword evidence="5" id="KW-0998">Cell outer membrane</keyword>
<dbReference type="SUPFAM" id="SSF48452">
    <property type="entry name" value="TPR-like"/>
    <property type="match status" value="1"/>
</dbReference>
<dbReference type="InterPro" id="IPR033985">
    <property type="entry name" value="SusD-like_N"/>
</dbReference>
<dbReference type="PROSITE" id="PS51257">
    <property type="entry name" value="PROKAR_LIPOPROTEIN"/>
    <property type="match status" value="1"/>
</dbReference>
<dbReference type="Gene3D" id="1.25.40.390">
    <property type="match status" value="1"/>
</dbReference>
<feature type="chain" id="PRO_5046001831" evidence="6">
    <location>
        <begin position="20"/>
        <end position="485"/>
    </location>
</feature>
<protein>
    <submittedName>
        <fullName evidence="9">RagB/SusD family nutrient uptake outer membrane protein</fullName>
    </submittedName>
</protein>
<proteinExistence type="inferred from homology"/>
<name>A0ABU7I8H9_9SPHI</name>
<feature type="signal peptide" evidence="6">
    <location>
        <begin position="1"/>
        <end position="19"/>
    </location>
</feature>
<dbReference type="InterPro" id="IPR012944">
    <property type="entry name" value="SusD_RagB_dom"/>
</dbReference>
<dbReference type="EMBL" id="JAZDQT010000002">
    <property type="protein sequence ID" value="MEE1945694.1"/>
    <property type="molecule type" value="Genomic_DNA"/>
</dbReference>
<reference evidence="9 10" key="1">
    <citation type="submission" date="2024-01" db="EMBL/GenBank/DDBJ databases">
        <title>Pedobacter sp. nov., isolated from fresh soil.</title>
        <authorList>
            <person name="Le N.T.T."/>
        </authorList>
    </citation>
    <scope>NUCLEOTIDE SEQUENCE [LARGE SCALE GENOMIC DNA]</scope>
    <source>
        <strain evidence="9 10">KR3-3</strain>
    </source>
</reference>
<keyword evidence="10" id="KW-1185">Reference proteome</keyword>
<keyword evidence="3 6" id="KW-0732">Signal</keyword>
<evidence type="ECO:0000256" key="1">
    <source>
        <dbReference type="ARBA" id="ARBA00004442"/>
    </source>
</evidence>
<evidence type="ECO:0000256" key="3">
    <source>
        <dbReference type="ARBA" id="ARBA00022729"/>
    </source>
</evidence>
<comment type="subcellular location">
    <subcellularLocation>
        <location evidence="1">Cell outer membrane</location>
    </subcellularLocation>
</comment>